<protein>
    <submittedName>
        <fullName evidence="10">Protein kinase</fullName>
    </submittedName>
</protein>
<dbReference type="PANTHER" id="PTHR43289">
    <property type="entry name" value="MITOGEN-ACTIVATED PROTEIN KINASE KINASE KINASE 20-RELATED"/>
    <property type="match status" value="1"/>
</dbReference>
<evidence type="ECO:0000256" key="4">
    <source>
        <dbReference type="ARBA" id="ARBA00022840"/>
    </source>
</evidence>
<feature type="compositionally biased region" description="Basic and acidic residues" evidence="7">
    <location>
        <begin position="463"/>
        <end position="479"/>
    </location>
</feature>
<feature type="compositionally biased region" description="Low complexity" evidence="7">
    <location>
        <begin position="353"/>
        <end position="372"/>
    </location>
</feature>
<feature type="compositionally biased region" description="Polar residues" evidence="7">
    <location>
        <begin position="310"/>
        <end position="329"/>
    </location>
</feature>
<evidence type="ECO:0000259" key="9">
    <source>
        <dbReference type="PROSITE" id="PS50011"/>
    </source>
</evidence>
<proteinExistence type="predicted"/>
<keyword evidence="11" id="KW-1185">Reference proteome</keyword>
<feature type="transmembrane region" description="Helical" evidence="8">
    <location>
        <begin position="435"/>
        <end position="459"/>
    </location>
</feature>
<feature type="region of interest" description="Disordered" evidence="7">
    <location>
        <begin position="396"/>
        <end position="428"/>
    </location>
</feature>
<gene>
    <name evidence="10" type="ORF">J8C06_01950</name>
</gene>
<dbReference type="InterPro" id="IPR011990">
    <property type="entry name" value="TPR-like_helical_dom_sf"/>
</dbReference>
<dbReference type="PROSITE" id="PS00108">
    <property type="entry name" value="PROTEIN_KINASE_ST"/>
    <property type="match status" value="1"/>
</dbReference>
<dbReference type="CDD" id="cd14014">
    <property type="entry name" value="STKc_PknB_like"/>
    <property type="match status" value="1"/>
</dbReference>
<dbReference type="Pfam" id="PF00069">
    <property type="entry name" value="Pkinase"/>
    <property type="match status" value="1"/>
</dbReference>
<dbReference type="SUPFAM" id="SSF56112">
    <property type="entry name" value="Protein kinase-like (PK-like)"/>
    <property type="match status" value="1"/>
</dbReference>
<dbReference type="GO" id="GO:0016301">
    <property type="term" value="F:kinase activity"/>
    <property type="evidence" value="ECO:0007669"/>
    <property type="project" value="UniProtKB-KW"/>
</dbReference>
<dbReference type="SUPFAM" id="SSF48452">
    <property type="entry name" value="TPR-like"/>
    <property type="match status" value="1"/>
</dbReference>
<dbReference type="InterPro" id="IPR017441">
    <property type="entry name" value="Protein_kinase_ATP_BS"/>
</dbReference>
<feature type="compositionally biased region" description="Low complexity" evidence="7">
    <location>
        <begin position="484"/>
        <end position="497"/>
    </location>
</feature>
<feature type="region of interest" description="Disordered" evidence="7">
    <location>
        <begin position="463"/>
        <end position="498"/>
    </location>
</feature>
<dbReference type="InterPro" id="IPR000719">
    <property type="entry name" value="Prot_kinase_dom"/>
</dbReference>
<keyword evidence="8" id="KW-0472">Membrane</keyword>
<feature type="compositionally biased region" description="Pro residues" evidence="7">
    <location>
        <begin position="403"/>
        <end position="423"/>
    </location>
</feature>
<reference evidence="10 11" key="1">
    <citation type="submission" date="2021-03" db="EMBL/GenBank/DDBJ databases">
        <title>Genomic and phenotypic characterization of Chloracidobacterium isolates provides evidence for multiple species.</title>
        <authorList>
            <person name="Saini M.K."/>
            <person name="Costas A.M.G."/>
            <person name="Tank M."/>
            <person name="Bryant D.A."/>
        </authorList>
    </citation>
    <scope>NUCLEOTIDE SEQUENCE [LARGE SCALE GENOMIC DNA]</scope>
    <source>
        <strain evidence="10 11">BV2-C</strain>
    </source>
</reference>
<keyword evidence="3 10" id="KW-0418">Kinase</keyword>
<evidence type="ECO:0000256" key="6">
    <source>
        <dbReference type="PROSITE-ProRule" id="PRU10141"/>
    </source>
</evidence>
<dbReference type="RefSeq" id="WP_211429118.1">
    <property type="nucleotide sequence ID" value="NZ_CP072648.1"/>
</dbReference>
<sequence length="663" mass="70395">MTETIAMIPQPASGGDPLIGRTIAGRFRVVSKLGEGGMGAVYKAEQLKVNRLCAVKILSAAFAADPDALARFNREAQMSSAFSHPHAVTIYDFGDDDGLHYLAMEFVEGETLSSVLRREVTLSLPRTLGIARQACAALDAAHRLNIVHRDLKPDNMMICQRDGGDWVKVLDFGIAKIAGDAPQRGQDLTQAGLVVGTPIYMSPEQLAGERLDARSDIYSLAIIIYQMLTGQLPFAGDNMQAIMVKRLTEAPLPMRTANPAVTVPPGVEAALMRALTRHRDQRTPTVRDFIGELESGHSATQGVTVMPGRTQAQPAASSTSPLMPATSSFPGEEAYRTTPSLSPGMSTPPPLSPSTGAPAPAPTVAAPRPLATGGTPMLPSSSMPANQAFVAGSVAAGANPDMHSPPPMGQPPPIGFPPSPLPATAPAKSGSGTGIILAILAFVVVFVVGAGALGLYFFWPRDGEQPVSRDKPPPDKPKNTDNGSPTAPSNTSPSNAPKEAFDRGIRALAQKDYVTAERHFRDALDTAPGFGKAQLNLGIALYHQRKLSDALDRFAEAARICEDEACKNFAYNYRGRVHWEQREYALAEEDFRQAVAHDANDLSSLAFRGFMLRLGGQAAAANQLFDQVLARSRDETLKSVVRQCKGEALPPATASDAGIGPGQ</sequence>
<feature type="binding site" evidence="6">
    <location>
        <position position="56"/>
    </location>
    <ligand>
        <name>ATP</name>
        <dbReference type="ChEBI" id="CHEBI:30616"/>
    </ligand>
</feature>
<dbReference type="Pfam" id="PF14559">
    <property type="entry name" value="TPR_19"/>
    <property type="match status" value="1"/>
</dbReference>
<evidence type="ECO:0000256" key="8">
    <source>
        <dbReference type="SAM" id="Phobius"/>
    </source>
</evidence>
<evidence type="ECO:0000313" key="11">
    <source>
        <dbReference type="Proteomes" id="UP000676506"/>
    </source>
</evidence>
<dbReference type="InterPro" id="IPR011009">
    <property type="entry name" value="Kinase-like_dom_sf"/>
</dbReference>
<keyword evidence="4 6" id="KW-0067">ATP-binding</keyword>
<keyword evidence="8" id="KW-0812">Transmembrane</keyword>
<evidence type="ECO:0000256" key="2">
    <source>
        <dbReference type="ARBA" id="ARBA00022741"/>
    </source>
</evidence>
<dbReference type="PANTHER" id="PTHR43289:SF6">
    <property type="entry name" value="SERINE_THREONINE-PROTEIN KINASE NEKL-3"/>
    <property type="match status" value="1"/>
</dbReference>
<dbReference type="SMART" id="SM00028">
    <property type="entry name" value="TPR"/>
    <property type="match status" value="3"/>
</dbReference>
<keyword evidence="1" id="KW-0808">Transferase</keyword>
<evidence type="ECO:0000256" key="1">
    <source>
        <dbReference type="ARBA" id="ARBA00022679"/>
    </source>
</evidence>
<evidence type="ECO:0000313" key="10">
    <source>
        <dbReference type="EMBL" id="QUW03227.1"/>
    </source>
</evidence>
<feature type="region of interest" description="Disordered" evidence="7">
    <location>
        <begin position="309"/>
        <end position="384"/>
    </location>
</feature>
<keyword evidence="5" id="KW-0802">TPR repeat</keyword>
<name>A0ABX8B9Y8_9BACT</name>
<dbReference type="InterPro" id="IPR019734">
    <property type="entry name" value="TPR_rpt"/>
</dbReference>
<accession>A0ABX8B9Y8</accession>
<evidence type="ECO:0000256" key="5">
    <source>
        <dbReference type="PROSITE-ProRule" id="PRU00339"/>
    </source>
</evidence>
<dbReference type="Proteomes" id="UP000676506">
    <property type="component" value="Chromosome 1"/>
</dbReference>
<evidence type="ECO:0000256" key="3">
    <source>
        <dbReference type="ARBA" id="ARBA00022777"/>
    </source>
</evidence>
<keyword evidence="8" id="KW-1133">Transmembrane helix</keyword>
<feature type="domain" description="Protein kinase" evidence="9">
    <location>
        <begin position="27"/>
        <end position="300"/>
    </location>
</feature>
<keyword evidence="2 6" id="KW-0547">Nucleotide-binding</keyword>
<dbReference type="PROSITE" id="PS50005">
    <property type="entry name" value="TPR"/>
    <property type="match status" value="1"/>
</dbReference>
<dbReference type="EMBL" id="CP072648">
    <property type="protein sequence ID" value="QUW03227.1"/>
    <property type="molecule type" value="Genomic_DNA"/>
</dbReference>
<evidence type="ECO:0000256" key="7">
    <source>
        <dbReference type="SAM" id="MobiDB-lite"/>
    </source>
</evidence>
<dbReference type="PROSITE" id="PS50011">
    <property type="entry name" value="PROTEIN_KINASE_DOM"/>
    <property type="match status" value="1"/>
</dbReference>
<organism evidence="10 11">
    <name type="scientific">Chloracidobacterium validum</name>
    <dbReference type="NCBI Taxonomy" id="2821543"/>
    <lineage>
        <taxon>Bacteria</taxon>
        <taxon>Pseudomonadati</taxon>
        <taxon>Acidobacteriota</taxon>
        <taxon>Terriglobia</taxon>
        <taxon>Terriglobales</taxon>
        <taxon>Acidobacteriaceae</taxon>
        <taxon>Chloracidobacterium</taxon>
    </lineage>
</organism>
<dbReference type="PROSITE" id="PS00107">
    <property type="entry name" value="PROTEIN_KINASE_ATP"/>
    <property type="match status" value="1"/>
</dbReference>
<dbReference type="Gene3D" id="1.25.40.10">
    <property type="entry name" value="Tetratricopeptide repeat domain"/>
    <property type="match status" value="2"/>
</dbReference>
<feature type="repeat" description="TPR" evidence="5">
    <location>
        <begin position="568"/>
        <end position="601"/>
    </location>
</feature>
<dbReference type="InterPro" id="IPR008271">
    <property type="entry name" value="Ser/Thr_kinase_AS"/>
</dbReference>
<dbReference type="Gene3D" id="3.30.200.20">
    <property type="entry name" value="Phosphorylase Kinase, domain 1"/>
    <property type="match status" value="1"/>
</dbReference>
<dbReference type="SMART" id="SM00220">
    <property type="entry name" value="S_TKc"/>
    <property type="match status" value="1"/>
</dbReference>
<dbReference type="Gene3D" id="1.10.510.10">
    <property type="entry name" value="Transferase(Phosphotransferase) domain 1"/>
    <property type="match status" value="1"/>
</dbReference>